<dbReference type="InterPro" id="IPR027417">
    <property type="entry name" value="P-loop_NTPase"/>
</dbReference>
<dbReference type="EMBL" id="JACIEK010000015">
    <property type="protein sequence ID" value="MBB4000115.1"/>
    <property type="molecule type" value="Genomic_DNA"/>
</dbReference>
<dbReference type="InterPro" id="IPR050921">
    <property type="entry name" value="T4SS_GSP_E_ATPase"/>
</dbReference>
<evidence type="ECO:0000313" key="4">
    <source>
        <dbReference type="Proteomes" id="UP000542776"/>
    </source>
</evidence>
<dbReference type="AlphaFoldDB" id="A0A7W6H7M4"/>
<comment type="caution">
    <text evidence="3">The sequence shown here is derived from an EMBL/GenBank/DDBJ whole genome shotgun (WGS) entry which is preliminary data.</text>
</comment>
<dbReference type="Gene3D" id="3.30.450.90">
    <property type="match status" value="1"/>
</dbReference>
<reference evidence="3 4" key="1">
    <citation type="submission" date="2020-08" db="EMBL/GenBank/DDBJ databases">
        <title>Genomic Encyclopedia of Type Strains, Phase IV (KMG-IV): sequencing the most valuable type-strain genomes for metagenomic binning, comparative biology and taxonomic classification.</title>
        <authorList>
            <person name="Goeker M."/>
        </authorList>
    </citation>
    <scope>NUCLEOTIDE SEQUENCE [LARGE SCALE GENOMIC DNA]</scope>
    <source>
        <strain evidence="3 4">DSM 102238</strain>
    </source>
</reference>
<comment type="similarity">
    <text evidence="1">Belongs to the GSP E family.</text>
</comment>
<dbReference type="RefSeq" id="WP_183201693.1">
    <property type="nucleotide sequence ID" value="NZ_JACIEK010000015.1"/>
</dbReference>
<evidence type="ECO:0000256" key="1">
    <source>
        <dbReference type="ARBA" id="ARBA00006611"/>
    </source>
</evidence>
<dbReference type="Proteomes" id="UP000542776">
    <property type="component" value="Unassembled WGS sequence"/>
</dbReference>
<dbReference type="GO" id="GO:0016887">
    <property type="term" value="F:ATP hydrolysis activity"/>
    <property type="evidence" value="ECO:0007669"/>
    <property type="project" value="InterPro"/>
</dbReference>
<evidence type="ECO:0000259" key="2">
    <source>
        <dbReference type="Pfam" id="PF00437"/>
    </source>
</evidence>
<dbReference type="Pfam" id="PF00437">
    <property type="entry name" value="T2SSE"/>
    <property type="match status" value="1"/>
</dbReference>
<evidence type="ECO:0000313" key="3">
    <source>
        <dbReference type="EMBL" id="MBB4000115.1"/>
    </source>
</evidence>
<dbReference type="PANTHER" id="PTHR30486:SF6">
    <property type="entry name" value="TYPE IV PILUS RETRACTATION ATPASE PILT"/>
    <property type="match status" value="1"/>
</dbReference>
<gene>
    <name evidence="3" type="ORF">GGR04_003991</name>
</gene>
<name>A0A7W6H7M4_9HYPH</name>
<protein>
    <submittedName>
        <fullName evidence="3">Defect-in-organelle-trafficking protein DotB</fullName>
    </submittedName>
</protein>
<dbReference type="PANTHER" id="PTHR30486">
    <property type="entry name" value="TWITCHING MOTILITY PROTEIN PILT"/>
    <property type="match status" value="1"/>
</dbReference>
<proteinExistence type="inferred from homology"/>
<dbReference type="Gene3D" id="3.40.50.300">
    <property type="entry name" value="P-loop containing nucleotide triphosphate hydrolases"/>
    <property type="match status" value="1"/>
</dbReference>
<accession>A0A7W6H7M4</accession>
<dbReference type="InterPro" id="IPR001482">
    <property type="entry name" value="T2SS/T4SS_dom"/>
</dbReference>
<organism evidence="3 4">
    <name type="scientific">Aureimonas pseudogalii</name>
    <dbReference type="NCBI Taxonomy" id="1744844"/>
    <lineage>
        <taxon>Bacteria</taxon>
        <taxon>Pseudomonadati</taxon>
        <taxon>Pseudomonadota</taxon>
        <taxon>Alphaproteobacteria</taxon>
        <taxon>Hyphomicrobiales</taxon>
        <taxon>Aurantimonadaceae</taxon>
        <taxon>Aureimonas</taxon>
    </lineage>
</organism>
<keyword evidence="4" id="KW-1185">Reference proteome</keyword>
<sequence>MIDKRLFDTTPFDPEAAYVAVLDPEPGRYDAGGEELFDAFTVGAVERGASDITLQSDARPRVQINGGWYFGAKKHISSAEVVAILSRLWKGTDAASILRQGRALDFRFEVRVDRRTRQGYRVNATPIMRDGTNAIEITLRGLPNKTPTLDSVSLELELRDQLDHRSGIVVIAGATGQGKSTTMAAITRMHLEAKRGIKIADFQAPIEFTYADILDENADMASLIGQSEIGEGRNLPTFADGIRSAMRRAPQIINVGESRDRETMAASIEACLTGHLVNTTTHAGSVAEALRRMASVFPPEEREGRAFDLITSLQLVIVQHLIRTGDARGRVAVREYLRFDDDVRDRFTSTPVTAWTSIVSDLMDRPPEGVLAKPLWRSAQDLVNEGRITDQEARRFIPRAQRASA</sequence>
<feature type="domain" description="Bacterial type II secretion system protein E" evidence="2">
    <location>
        <begin position="36"/>
        <end position="329"/>
    </location>
</feature>
<dbReference type="SUPFAM" id="SSF52540">
    <property type="entry name" value="P-loop containing nucleoside triphosphate hydrolases"/>
    <property type="match status" value="1"/>
</dbReference>